<dbReference type="SUPFAM" id="SSF55826">
    <property type="entry name" value="YbaK/ProRS associated domain"/>
    <property type="match status" value="1"/>
</dbReference>
<dbReference type="InterPro" id="IPR036754">
    <property type="entry name" value="YbaK/aa-tRNA-synt-asso_dom_sf"/>
</dbReference>
<reference evidence="2 3" key="1">
    <citation type="submission" date="2020-08" db="EMBL/GenBank/DDBJ databases">
        <title>Bridging the membrane lipid divide: bacteria of the FCB group superphylum have the potential to synthesize archaeal ether lipids.</title>
        <authorList>
            <person name="Villanueva L."/>
            <person name="Von Meijenfeldt F.A.B."/>
            <person name="Westbye A.B."/>
            <person name="Yadav S."/>
            <person name="Hopmans E.C."/>
            <person name="Dutilh B.E."/>
            <person name="Sinninghe Damste J.S."/>
        </authorList>
    </citation>
    <scope>NUCLEOTIDE SEQUENCE [LARGE SCALE GENOMIC DNA]</scope>
    <source>
        <strain evidence="2">NIOZ-UU36</strain>
    </source>
</reference>
<accession>A0A8J6TEY6</accession>
<proteinExistence type="predicted"/>
<sequence length="158" mass="17157">MPLSSSAQRIQDVLNELGYDYTVIEAEESTRTAEEAAARVGCEVGQIVKSLIFQGKSSGKAILILTSGANRVDVNRIKAYANEKIRRADPEFVRECTGFAIGGIPPLGHLNPIETYVDEDLLRYEEIWAAAGTPKAVFKMQASELPKMTGGKVIPLSS</sequence>
<dbReference type="Gene3D" id="3.90.960.10">
    <property type="entry name" value="YbaK/aminoacyl-tRNA synthetase-associated domain"/>
    <property type="match status" value="1"/>
</dbReference>
<gene>
    <name evidence="2" type="ORF">H8E29_10770</name>
</gene>
<dbReference type="AlphaFoldDB" id="A0A8J6TEY6"/>
<evidence type="ECO:0000313" key="3">
    <source>
        <dbReference type="Proteomes" id="UP000614469"/>
    </source>
</evidence>
<dbReference type="InterPro" id="IPR007214">
    <property type="entry name" value="YbaK/aa-tRNA-synth-assoc-dom"/>
</dbReference>
<name>A0A8J6TEY6_9CHLR</name>
<dbReference type="GO" id="GO:0002161">
    <property type="term" value="F:aminoacyl-tRNA deacylase activity"/>
    <property type="evidence" value="ECO:0007669"/>
    <property type="project" value="InterPro"/>
</dbReference>
<dbReference type="PANTHER" id="PTHR30411">
    <property type="entry name" value="CYTOPLASMIC PROTEIN"/>
    <property type="match status" value="1"/>
</dbReference>
<dbReference type="PANTHER" id="PTHR30411:SF1">
    <property type="entry name" value="CYTOPLASMIC PROTEIN"/>
    <property type="match status" value="1"/>
</dbReference>
<dbReference type="EMBL" id="JACNJN010000121">
    <property type="protein sequence ID" value="MBC8335741.1"/>
    <property type="molecule type" value="Genomic_DNA"/>
</dbReference>
<evidence type="ECO:0000313" key="2">
    <source>
        <dbReference type="EMBL" id="MBC8335741.1"/>
    </source>
</evidence>
<comment type="caution">
    <text evidence="2">The sequence shown here is derived from an EMBL/GenBank/DDBJ whole genome shotgun (WGS) entry which is preliminary data.</text>
</comment>
<dbReference type="Proteomes" id="UP000614469">
    <property type="component" value="Unassembled WGS sequence"/>
</dbReference>
<dbReference type="Pfam" id="PF04073">
    <property type="entry name" value="tRNA_edit"/>
    <property type="match status" value="1"/>
</dbReference>
<evidence type="ECO:0000259" key="1">
    <source>
        <dbReference type="Pfam" id="PF04073"/>
    </source>
</evidence>
<feature type="domain" description="YbaK/aminoacyl-tRNA synthetase-associated" evidence="1">
    <location>
        <begin position="28"/>
        <end position="145"/>
    </location>
</feature>
<dbReference type="CDD" id="cd04333">
    <property type="entry name" value="ProX_deacylase"/>
    <property type="match status" value="1"/>
</dbReference>
<protein>
    <submittedName>
        <fullName evidence="2">YbaK/EbsC family protein</fullName>
    </submittedName>
</protein>
<organism evidence="2 3">
    <name type="scientific">Candidatus Desulfolinea nitratireducens</name>
    <dbReference type="NCBI Taxonomy" id="2841698"/>
    <lineage>
        <taxon>Bacteria</taxon>
        <taxon>Bacillati</taxon>
        <taxon>Chloroflexota</taxon>
        <taxon>Anaerolineae</taxon>
        <taxon>Anaerolineales</taxon>
        <taxon>Anaerolineales incertae sedis</taxon>
        <taxon>Candidatus Desulfolinea</taxon>
    </lineage>
</organism>